<dbReference type="AlphaFoldDB" id="A0A0D2JGS4"/>
<dbReference type="InterPro" id="IPR039529">
    <property type="entry name" value="PGAP1/BST1"/>
</dbReference>
<comment type="similarity">
    <text evidence="2 10">Belongs to the GPI inositol-deacylase family.</text>
</comment>
<feature type="region of interest" description="Disordered" evidence="11">
    <location>
        <begin position="551"/>
        <end position="578"/>
    </location>
</feature>
<dbReference type="Pfam" id="PF07819">
    <property type="entry name" value="PGAP1"/>
    <property type="match status" value="1"/>
</dbReference>
<dbReference type="GO" id="GO:0050185">
    <property type="term" value="F:phosphatidylinositol deacylase activity"/>
    <property type="evidence" value="ECO:0007669"/>
    <property type="project" value="TreeGrafter"/>
</dbReference>
<keyword evidence="6 10" id="KW-0256">Endoplasmic reticulum</keyword>
<evidence type="ECO:0000256" key="10">
    <source>
        <dbReference type="RuleBase" id="RU365011"/>
    </source>
</evidence>
<gene>
    <name evidence="14" type="ORF">MNEG_9365</name>
</gene>
<dbReference type="Proteomes" id="UP000054498">
    <property type="component" value="Unassembled WGS sequence"/>
</dbReference>
<feature type="signal peptide" evidence="12">
    <location>
        <begin position="1"/>
        <end position="19"/>
    </location>
</feature>
<evidence type="ECO:0000256" key="3">
    <source>
        <dbReference type="ARBA" id="ARBA00022448"/>
    </source>
</evidence>
<keyword evidence="5 10" id="KW-0378">Hydrolase</keyword>
<feature type="region of interest" description="Disordered" evidence="11">
    <location>
        <begin position="353"/>
        <end position="372"/>
    </location>
</feature>
<feature type="domain" description="GPI inositol-deacylase PGAP1-like alpha/beta" evidence="13">
    <location>
        <begin position="74"/>
        <end position="323"/>
    </location>
</feature>
<dbReference type="GO" id="GO:0006505">
    <property type="term" value="P:GPI anchor metabolic process"/>
    <property type="evidence" value="ECO:0007669"/>
    <property type="project" value="TreeGrafter"/>
</dbReference>
<evidence type="ECO:0000313" key="14">
    <source>
        <dbReference type="EMBL" id="KIY98597.1"/>
    </source>
</evidence>
<dbReference type="KEGG" id="mng:MNEG_9365"/>
<sequence length="908" mass="94856">MRVLLALAAVTLLLLCGTAWHVAVEQSRSAGCEMTYMYANYKEVHVQRVAESDKRYKLYLYREDGGPSKQAMPPTGHPVLFIPGNAGSYQQVRSIASETSREWARRKTRREAAAGGGHPGGPAAGKDLDWYVLDTNEELSAFDSVLLEHQARFALACLRHLAAAYNLRPRGAANATAGGPAGAAATGGGVLLFGHSMGGVVAQLLLLEAWRDPELGPGSVSLLVTLSSPQAASPVMLHPAMGRLYARLGAQPLPVGVPVVSINGGARDVQVAEPLTSLDGVTIDASHAFEAATLDMPGVWAQAGHNEIAWCNQLLRRLSVLLLALCEGRRGGAGAGAAEAAAAAKERKLLEAALPQPPPPPPPGAGSRGWQGAHGLLLLDSSHEAPQAPPRPRRRTMQLPLQGASAAAKAVPSQGQSRARHRRPRRLPRDTDAALIMYRLQGRVAHSLAATPAAAAAAASWAAAWRASAADPNGTAVAAAGQQLLGTFWGPWAALDPSVGPRACRGHGLGWHKAQLEAEEVATTSMFVHGSHLDDGRGNLFTWDARRFTTSQGGDIDSGGGDGGGSGSSTDGDSGSSGGGLLLTISAAKPCDGFRLWLELEPPGGGAGGPRRLRDEGGSEAPQGQAGAGEQQQQQQGGADVADPGTVVVDLSHAAAMLPCLDDAAALSVKDAEKWQEVLRGRDYLAGSAWLLRVPPPLLARARRIYLWVAPRGKPGGDGGTPAWTAASVQWLRHWPAPGMAAAAAPRRDPDAGEGEARLAPWSVLLPARRAAGGPAVVHLQLRWPWLSRHLSLRWAASRPAAAQQARLPWLRRAHPHGGAPGDGDGGAAPAAGCWRPALVSSDASGDDEHVRANMSALPLHFHLHAWPGAHEGGGGAPMIVAVLDPRCNYSLWLGLDVFAPLWTLLLG</sequence>
<accession>A0A0D2JGS4</accession>
<evidence type="ECO:0000256" key="6">
    <source>
        <dbReference type="ARBA" id="ARBA00022824"/>
    </source>
</evidence>
<evidence type="ECO:0000256" key="8">
    <source>
        <dbReference type="ARBA" id="ARBA00022989"/>
    </source>
</evidence>
<evidence type="ECO:0000256" key="2">
    <source>
        <dbReference type="ARBA" id="ARBA00006931"/>
    </source>
</evidence>
<dbReference type="GeneID" id="25742240"/>
<evidence type="ECO:0000256" key="7">
    <source>
        <dbReference type="ARBA" id="ARBA00022927"/>
    </source>
</evidence>
<dbReference type="PANTHER" id="PTHR15495">
    <property type="entry name" value="NEGATIVE REGULATOR OF VESICLE FORMATION-RELATED"/>
    <property type="match status" value="1"/>
</dbReference>
<name>A0A0D2JGS4_9CHLO</name>
<evidence type="ECO:0000256" key="12">
    <source>
        <dbReference type="SAM" id="SignalP"/>
    </source>
</evidence>
<feature type="chain" id="PRO_5002261635" description="GPI inositol-deacylase" evidence="12">
    <location>
        <begin position="20"/>
        <end position="908"/>
    </location>
</feature>
<proteinExistence type="inferred from homology"/>
<dbReference type="InterPro" id="IPR012908">
    <property type="entry name" value="PGAP1-ab_dom-like"/>
</dbReference>
<evidence type="ECO:0000256" key="11">
    <source>
        <dbReference type="SAM" id="MobiDB-lite"/>
    </source>
</evidence>
<feature type="compositionally biased region" description="Pro residues" evidence="11">
    <location>
        <begin position="355"/>
        <end position="364"/>
    </location>
</feature>
<dbReference type="RefSeq" id="XP_013897617.1">
    <property type="nucleotide sequence ID" value="XM_014042163.1"/>
</dbReference>
<keyword evidence="4" id="KW-0812">Transmembrane</keyword>
<feature type="compositionally biased region" description="Low complexity" evidence="11">
    <location>
        <begin position="619"/>
        <end position="639"/>
    </location>
</feature>
<dbReference type="GO" id="GO:0005789">
    <property type="term" value="C:endoplasmic reticulum membrane"/>
    <property type="evidence" value="ECO:0007669"/>
    <property type="project" value="UniProtKB-SubCell"/>
</dbReference>
<dbReference type="GO" id="GO:0015031">
    <property type="term" value="P:protein transport"/>
    <property type="evidence" value="ECO:0007669"/>
    <property type="project" value="UniProtKB-KW"/>
</dbReference>
<dbReference type="SUPFAM" id="SSF53474">
    <property type="entry name" value="alpha/beta-Hydrolases"/>
    <property type="match status" value="1"/>
</dbReference>
<dbReference type="EC" id="3.1.-.-" evidence="10"/>
<feature type="region of interest" description="Disordered" evidence="11">
    <location>
        <begin position="599"/>
        <end position="643"/>
    </location>
</feature>
<evidence type="ECO:0000256" key="4">
    <source>
        <dbReference type="ARBA" id="ARBA00022692"/>
    </source>
</evidence>
<organism evidence="14 15">
    <name type="scientific">Monoraphidium neglectum</name>
    <dbReference type="NCBI Taxonomy" id="145388"/>
    <lineage>
        <taxon>Eukaryota</taxon>
        <taxon>Viridiplantae</taxon>
        <taxon>Chlorophyta</taxon>
        <taxon>core chlorophytes</taxon>
        <taxon>Chlorophyceae</taxon>
        <taxon>CS clade</taxon>
        <taxon>Sphaeropleales</taxon>
        <taxon>Selenastraceae</taxon>
        <taxon>Monoraphidium</taxon>
    </lineage>
</organism>
<evidence type="ECO:0000259" key="13">
    <source>
        <dbReference type="Pfam" id="PF07819"/>
    </source>
</evidence>
<comment type="function">
    <text evidence="10">Involved in inositol deacylation of GPI-anchored proteins which plays important roles in the quality control and ER-associated degradation of GPI-anchored proteins.</text>
</comment>
<feature type="region of interest" description="Disordered" evidence="11">
    <location>
        <begin position="400"/>
        <end position="426"/>
    </location>
</feature>
<keyword evidence="9 10" id="KW-0472">Membrane</keyword>
<keyword evidence="12" id="KW-0732">Signal</keyword>
<keyword evidence="3 10" id="KW-0813">Transport</keyword>
<keyword evidence="8" id="KW-1133">Transmembrane helix</keyword>
<comment type="subcellular location">
    <subcellularLocation>
        <location evidence="1">Endoplasmic reticulum membrane</location>
        <topology evidence="1">Multi-pass membrane protein</topology>
    </subcellularLocation>
</comment>
<keyword evidence="7 10" id="KW-0653">Protein transport</keyword>
<dbReference type="InterPro" id="IPR029058">
    <property type="entry name" value="AB_hydrolase_fold"/>
</dbReference>
<dbReference type="OrthoDB" id="348976at2759"/>
<dbReference type="PANTHER" id="PTHR15495:SF7">
    <property type="entry name" value="GPI INOSITOL-DEACYLASE"/>
    <property type="match status" value="1"/>
</dbReference>
<feature type="region of interest" description="Disordered" evidence="11">
    <location>
        <begin position="99"/>
        <end position="122"/>
    </location>
</feature>
<dbReference type="GO" id="GO:0006888">
    <property type="term" value="P:endoplasmic reticulum to Golgi vesicle-mediated transport"/>
    <property type="evidence" value="ECO:0007669"/>
    <property type="project" value="TreeGrafter"/>
</dbReference>
<keyword evidence="15" id="KW-1185">Reference proteome</keyword>
<protein>
    <recommendedName>
        <fullName evidence="10">GPI inositol-deacylase</fullName>
        <ecNumber evidence="10">3.1.-.-</ecNumber>
    </recommendedName>
</protein>
<evidence type="ECO:0000256" key="9">
    <source>
        <dbReference type="ARBA" id="ARBA00023136"/>
    </source>
</evidence>
<reference evidence="14 15" key="1">
    <citation type="journal article" date="2013" name="BMC Genomics">
        <title>Reconstruction of the lipid metabolism for the microalga Monoraphidium neglectum from its genome sequence reveals characteristics suitable for biofuel production.</title>
        <authorList>
            <person name="Bogen C."/>
            <person name="Al-Dilaimi A."/>
            <person name="Albersmeier A."/>
            <person name="Wichmann J."/>
            <person name="Grundmann M."/>
            <person name="Rupp O."/>
            <person name="Lauersen K.J."/>
            <person name="Blifernez-Klassen O."/>
            <person name="Kalinowski J."/>
            <person name="Goesmann A."/>
            <person name="Mussgnug J.H."/>
            <person name="Kruse O."/>
        </authorList>
    </citation>
    <scope>NUCLEOTIDE SEQUENCE [LARGE SCALE GENOMIC DNA]</scope>
    <source>
        <strain evidence="14 15">SAG 48.87</strain>
    </source>
</reference>
<dbReference type="EMBL" id="KK102129">
    <property type="protein sequence ID" value="KIY98597.1"/>
    <property type="molecule type" value="Genomic_DNA"/>
</dbReference>
<dbReference type="STRING" id="145388.A0A0D2JGS4"/>
<feature type="compositionally biased region" description="Gly residues" evidence="11">
    <location>
        <begin position="556"/>
        <end position="567"/>
    </location>
</feature>
<dbReference type="Gene3D" id="3.40.50.1820">
    <property type="entry name" value="alpha/beta hydrolase"/>
    <property type="match status" value="1"/>
</dbReference>
<evidence type="ECO:0000256" key="1">
    <source>
        <dbReference type="ARBA" id="ARBA00004477"/>
    </source>
</evidence>
<evidence type="ECO:0000313" key="15">
    <source>
        <dbReference type="Proteomes" id="UP000054498"/>
    </source>
</evidence>
<evidence type="ECO:0000256" key="5">
    <source>
        <dbReference type="ARBA" id="ARBA00022801"/>
    </source>
</evidence>